<evidence type="ECO:0000313" key="3">
    <source>
        <dbReference type="EMBL" id="KAK7460642.1"/>
    </source>
</evidence>
<feature type="compositionally biased region" description="Basic and acidic residues" evidence="1">
    <location>
        <begin position="125"/>
        <end position="134"/>
    </location>
</feature>
<keyword evidence="2" id="KW-0472">Membrane</keyword>
<organism evidence="3 4">
    <name type="scientific">Marasmiellus scandens</name>
    <dbReference type="NCBI Taxonomy" id="2682957"/>
    <lineage>
        <taxon>Eukaryota</taxon>
        <taxon>Fungi</taxon>
        <taxon>Dikarya</taxon>
        <taxon>Basidiomycota</taxon>
        <taxon>Agaricomycotina</taxon>
        <taxon>Agaricomycetes</taxon>
        <taxon>Agaricomycetidae</taxon>
        <taxon>Agaricales</taxon>
        <taxon>Marasmiineae</taxon>
        <taxon>Omphalotaceae</taxon>
        <taxon>Marasmiellus</taxon>
    </lineage>
</organism>
<keyword evidence="4" id="KW-1185">Reference proteome</keyword>
<feature type="compositionally biased region" description="Low complexity" evidence="1">
    <location>
        <begin position="184"/>
        <end position="195"/>
    </location>
</feature>
<feature type="compositionally biased region" description="Polar residues" evidence="1">
    <location>
        <begin position="136"/>
        <end position="147"/>
    </location>
</feature>
<name>A0ABR1JFW0_9AGAR</name>
<feature type="transmembrane region" description="Helical" evidence="2">
    <location>
        <begin position="6"/>
        <end position="27"/>
    </location>
</feature>
<proteinExistence type="predicted"/>
<reference evidence="3 4" key="1">
    <citation type="submission" date="2024-01" db="EMBL/GenBank/DDBJ databases">
        <title>A draft genome for the cacao thread blight pathogen Marasmiellus scandens.</title>
        <authorList>
            <person name="Baruah I.K."/>
            <person name="Leung J."/>
            <person name="Bukari Y."/>
            <person name="Amoako-Attah I."/>
            <person name="Meinhardt L.W."/>
            <person name="Bailey B.A."/>
            <person name="Cohen S.P."/>
        </authorList>
    </citation>
    <scope>NUCLEOTIDE SEQUENCE [LARGE SCALE GENOMIC DNA]</scope>
    <source>
        <strain evidence="3 4">GH-19</strain>
    </source>
</reference>
<feature type="region of interest" description="Disordered" evidence="1">
    <location>
        <begin position="117"/>
        <end position="155"/>
    </location>
</feature>
<evidence type="ECO:0000256" key="2">
    <source>
        <dbReference type="SAM" id="Phobius"/>
    </source>
</evidence>
<feature type="region of interest" description="Disordered" evidence="1">
    <location>
        <begin position="170"/>
        <end position="195"/>
    </location>
</feature>
<accession>A0ABR1JFW0</accession>
<sequence>MKLAIIGVVVGGIVLTTLFNIFICYALKWRKDHKLIKRSRAENRGIAILEINGAIETFDATGVGSTNAVWPHPNAEQGTSQDTLERGYNRDDNGSSVAAVVASEMDISSVGADIISHYEGGSSQHDQKREDKNRATLPSQARNSESSEPADGNLLQDLQAQVGQLLSENARLTKLMNPPPAYRSESGSISSVSQS</sequence>
<dbReference type="Proteomes" id="UP001498398">
    <property type="component" value="Unassembled WGS sequence"/>
</dbReference>
<gene>
    <name evidence="3" type="ORF">VKT23_009359</name>
</gene>
<evidence type="ECO:0000256" key="1">
    <source>
        <dbReference type="SAM" id="MobiDB-lite"/>
    </source>
</evidence>
<dbReference type="EMBL" id="JBANRG010000015">
    <property type="protein sequence ID" value="KAK7460642.1"/>
    <property type="molecule type" value="Genomic_DNA"/>
</dbReference>
<keyword evidence="2" id="KW-1133">Transmembrane helix</keyword>
<comment type="caution">
    <text evidence="3">The sequence shown here is derived from an EMBL/GenBank/DDBJ whole genome shotgun (WGS) entry which is preliminary data.</text>
</comment>
<protein>
    <submittedName>
        <fullName evidence="3">Uncharacterized protein</fullName>
    </submittedName>
</protein>
<evidence type="ECO:0000313" key="4">
    <source>
        <dbReference type="Proteomes" id="UP001498398"/>
    </source>
</evidence>
<keyword evidence="2" id="KW-0812">Transmembrane</keyword>